<evidence type="ECO:0000313" key="2">
    <source>
        <dbReference type="Proteomes" id="UP000265520"/>
    </source>
</evidence>
<proteinExistence type="predicted"/>
<dbReference type="EMBL" id="LXQA011314369">
    <property type="protein sequence ID" value="MCI92907.1"/>
    <property type="molecule type" value="Genomic_DNA"/>
</dbReference>
<feature type="non-terminal residue" evidence="1">
    <location>
        <position position="1"/>
    </location>
</feature>
<organism evidence="1 2">
    <name type="scientific">Trifolium medium</name>
    <dbReference type="NCBI Taxonomy" id="97028"/>
    <lineage>
        <taxon>Eukaryota</taxon>
        <taxon>Viridiplantae</taxon>
        <taxon>Streptophyta</taxon>
        <taxon>Embryophyta</taxon>
        <taxon>Tracheophyta</taxon>
        <taxon>Spermatophyta</taxon>
        <taxon>Magnoliopsida</taxon>
        <taxon>eudicotyledons</taxon>
        <taxon>Gunneridae</taxon>
        <taxon>Pentapetalae</taxon>
        <taxon>rosids</taxon>
        <taxon>fabids</taxon>
        <taxon>Fabales</taxon>
        <taxon>Fabaceae</taxon>
        <taxon>Papilionoideae</taxon>
        <taxon>50 kb inversion clade</taxon>
        <taxon>NPAAA clade</taxon>
        <taxon>Hologalegina</taxon>
        <taxon>IRL clade</taxon>
        <taxon>Trifolieae</taxon>
        <taxon>Trifolium</taxon>
    </lineage>
</organism>
<name>A0A392VY46_9FABA</name>
<accession>A0A392VY46</accession>
<dbReference type="Proteomes" id="UP000265520">
    <property type="component" value="Unassembled WGS sequence"/>
</dbReference>
<evidence type="ECO:0000313" key="1">
    <source>
        <dbReference type="EMBL" id="MCI92907.1"/>
    </source>
</evidence>
<comment type="caution">
    <text evidence="1">The sequence shown here is derived from an EMBL/GenBank/DDBJ whole genome shotgun (WGS) entry which is preliminary data.</text>
</comment>
<sequence>HTLDEITYMSFKWGRLYEILAKSLEHS</sequence>
<protein>
    <submittedName>
        <fullName evidence="1">Uncharacterized protein</fullName>
    </submittedName>
</protein>
<reference evidence="1 2" key="1">
    <citation type="journal article" date="2018" name="Front. Plant Sci.">
        <title>Red Clover (Trifolium pratense) and Zigzag Clover (T. medium) - A Picture of Genomic Similarities and Differences.</title>
        <authorList>
            <person name="Dluhosova J."/>
            <person name="Istvanek J."/>
            <person name="Nedelnik J."/>
            <person name="Repkova J."/>
        </authorList>
    </citation>
    <scope>NUCLEOTIDE SEQUENCE [LARGE SCALE GENOMIC DNA]</scope>
    <source>
        <strain evidence="2">cv. 10/8</strain>
        <tissue evidence="1">Leaf</tissue>
    </source>
</reference>
<dbReference type="AlphaFoldDB" id="A0A392VY46"/>
<keyword evidence="2" id="KW-1185">Reference proteome</keyword>